<dbReference type="PANTHER" id="PTHR23003:SF64">
    <property type="entry name" value="RRM DOMAIN-CONTAINING PROTEIN"/>
    <property type="match status" value="1"/>
</dbReference>
<proteinExistence type="predicted"/>
<accession>A0A5C3KMF1</accession>
<feature type="region of interest" description="Disordered" evidence="3">
    <location>
        <begin position="760"/>
        <end position="783"/>
    </location>
</feature>
<feature type="region of interest" description="Disordered" evidence="3">
    <location>
        <begin position="853"/>
        <end position="883"/>
    </location>
</feature>
<feature type="region of interest" description="Disordered" evidence="3">
    <location>
        <begin position="91"/>
        <end position="112"/>
    </location>
</feature>
<evidence type="ECO:0000313" key="5">
    <source>
        <dbReference type="EMBL" id="TFK21619.1"/>
    </source>
</evidence>
<dbReference type="PROSITE" id="PS50102">
    <property type="entry name" value="RRM"/>
    <property type="match status" value="2"/>
</dbReference>
<dbReference type="OrthoDB" id="1049195at2759"/>
<gene>
    <name evidence="5" type="ORF">FA15DRAFT_72863</name>
</gene>
<dbReference type="GO" id="GO:0003729">
    <property type="term" value="F:mRNA binding"/>
    <property type="evidence" value="ECO:0007669"/>
    <property type="project" value="TreeGrafter"/>
</dbReference>
<feature type="compositionally biased region" description="Polar residues" evidence="3">
    <location>
        <begin position="580"/>
        <end position="597"/>
    </location>
</feature>
<feature type="compositionally biased region" description="Low complexity" evidence="3">
    <location>
        <begin position="179"/>
        <end position="199"/>
    </location>
</feature>
<protein>
    <recommendedName>
        <fullName evidence="4">RRM domain-containing protein</fullName>
    </recommendedName>
</protein>
<feature type="compositionally biased region" description="Basic and acidic residues" evidence="3">
    <location>
        <begin position="1795"/>
        <end position="1810"/>
    </location>
</feature>
<dbReference type="GO" id="GO:1990904">
    <property type="term" value="C:ribonucleoprotein complex"/>
    <property type="evidence" value="ECO:0007669"/>
    <property type="project" value="TreeGrafter"/>
</dbReference>
<dbReference type="InterPro" id="IPR050374">
    <property type="entry name" value="RRT5_SRSF_SR"/>
</dbReference>
<dbReference type="GO" id="GO:0005634">
    <property type="term" value="C:nucleus"/>
    <property type="evidence" value="ECO:0007669"/>
    <property type="project" value="TreeGrafter"/>
</dbReference>
<feature type="region of interest" description="Disordered" evidence="3">
    <location>
        <begin position="1237"/>
        <end position="1439"/>
    </location>
</feature>
<feature type="compositionally biased region" description="Polar residues" evidence="3">
    <location>
        <begin position="712"/>
        <end position="725"/>
    </location>
</feature>
<dbReference type="Pfam" id="PF00076">
    <property type="entry name" value="RRM_1"/>
    <property type="match status" value="2"/>
</dbReference>
<evidence type="ECO:0000256" key="3">
    <source>
        <dbReference type="SAM" id="MobiDB-lite"/>
    </source>
</evidence>
<name>A0A5C3KMF1_COPMA</name>
<feature type="compositionally biased region" description="Acidic residues" evidence="3">
    <location>
        <begin position="1335"/>
        <end position="1347"/>
    </location>
</feature>
<evidence type="ECO:0000256" key="2">
    <source>
        <dbReference type="PROSITE-ProRule" id="PRU00176"/>
    </source>
</evidence>
<feature type="region of interest" description="Disordered" evidence="3">
    <location>
        <begin position="1"/>
        <end position="43"/>
    </location>
</feature>
<reference evidence="5 6" key="1">
    <citation type="journal article" date="2019" name="Nat. Ecol. Evol.">
        <title>Megaphylogeny resolves global patterns of mushroom evolution.</title>
        <authorList>
            <person name="Varga T."/>
            <person name="Krizsan K."/>
            <person name="Foldi C."/>
            <person name="Dima B."/>
            <person name="Sanchez-Garcia M."/>
            <person name="Sanchez-Ramirez S."/>
            <person name="Szollosi G.J."/>
            <person name="Szarkandi J.G."/>
            <person name="Papp V."/>
            <person name="Albert L."/>
            <person name="Andreopoulos W."/>
            <person name="Angelini C."/>
            <person name="Antonin V."/>
            <person name="Barry K.W."/>
            <person name="Bougher N.L."/>
            <person name="Buchanan P."/>
            <person name="Buyck B."/>
            <person name="Bense V."/>
            <person name="Catcheside P."/>
            <person name="Chovatia M."/>
            <person name="Cooper J."/>
            <person name="Damon W."/>
            <person name="Desjardin D."/>
            <person name="Finy P."/>
            <person name="Geml J."/>
            <person name="Haridas S."/>
            <person name="Hughes K."/>
            <person name="Justo A."/>
            <person name="Karasinski D."/>
            <person name="Kautmanova I."/>
            <person name="Kiss B."/>
            <person name="Kocsube S."/>
            <person name="Kotiranta H."/>
            <person name="LaButti K.M."/>
            <person name="Lechner B.E."/>
            <person name="Liimatainen K."/>
            <person name="Lipzen A."/>
            <person name="Lukacs Z."/>
            <person name="Mihaltcheva S."/>
            <person name="Morgado L.N."/>
            <person name="Niskanen T."/>
            <person name="Noordeloos M.E."/>
            <person name="Ohm R.A."/>
            <person name="Ortiz-Santana B."/>
            <person name="Ovrebo C."/>
            <person name="Racz N."/>
            <person name="Riley R."/>
            <person name="Savchenko A."/>
            <person name="Shiryaev A."/>
            <person name="Soop K."/>
            <person name="Spirin V."/>
            <person name="Szebenyi C."/>
            <person name="Tomsovsky M."/>
            <person name="Tulloss R.E."/>
            <person name="Uehling J."/>
            <person name="Grigoriev I.V."/>
            <person name="Vagvolgyi C."/>
            <person name="Papp T."/>
            <person name="Martin F.M."/>
            <person name="Miettinen O."/>
            <person name="Hibbett D.S."/>
            <person name="Nagy L.G."/>
        </authorList>
    </citation>
    <scope>NUCLEOTIDE SEQUENCE [LARGE SCALE GENOMIC DNA]</scope>
    <source>
        <strain evidence="5 6">CBS 121175</strain>
    </source>
</reference>
<dbReference type="EMBL" id="ML210263">
    <property type="protein sequence ID" value="TFK21619.1"/>
    <property type="molecule type" value="Genomic_DNA"/>
</dbReference>
<feature type="compositionally biased region" description="Basic residues" evidence="3">
    <location>
        <begin position="23"/>
        <end position="37"/>
    </location>
</feature>
<feature type="region of interest" description="Disordered" evidence="3">
    <location>
        <begin position="575"/>
        <end position="599"/>
    </location>
</feature>
<dbReference type="GO" id="GO:0005737">
    <property type="term" value="C:cytoplasm"/>
    <property type="evidence" value="ECO:0007669"/>
    <property type="project" value="TreeGrafter"/>
</dbReference>
<dbReference type="InterPro" id="IPR035979">
    <property type="entry name" value="RBD_domain_sf"/>
</dbReference>
<feature type="compositionally biased region" description="Polar residues" evidence="3">
    <location>
        <begin position="1065"/>
        <end position="1085"/>
    </location>
</feature>
<organism evidence="5 6">
    <name type="scientific">Coprinopsis marcescibilis</name>
    <name type="common">Agaric fungus</name>
    <name type="synonym">Psathyrella marcescibilis</name>
    <dbReference type="NCBI Taxonomy" id="230819"/>
    <lineage>
        <taxon>Eukaryota</taxon>
        <taxon>Fungi</taxon>
        <taxon>Dikarya</taxon>
        <taxon>Basidiomycota</taxon>
        <taxon>Agaricomycotina</taxon>
        <taxon>Agaricomycetes</taxon>
        <taxon>Agaricomycetidae</taxon>
        <taxon>Agaricales</taxon>
        <taxon>Agaricineae</taxon>
        <taxon>Psathyrellaceae</taxon>
        <taxon>Coprinopsis</taxon>
    </lineage>
</organism>
<feature type="compositionally biased region" description="Gly residues" evidence="3">
    <location>
        <begin position="257"/>
        <end position="275"/>
    </location>
</feature>
<sequence length="1905" mass="201197">MEEYNAGSSIRPTIENSADTSKQLHHGTKHLPSHRYSQHQQTWNVPQTEFRNTLEGSYYGSGRRIETLEESPTASAAELRLDSAFATAMGSISPSGSVHPAGLTPSTEMETKSVGGTAGFVMNVNSPSFRPSPTAASIAPYTVGTTRRLPSRRDPLYDDRLAHDTRGMTTVLHVSRPPSTHGASTTTTESSTMHTTAGTKPPITVTEPSVPSGLSNEAIEAAIHAATSAFASSFSSTASSSSASGSSSSPSTIHNYPGGGAGSHHPGVGGSGVGFEKGRYRRSARSTSDVSGSNSESGEGSGYASEKGQDTDKRPSQGRTGLGAQGTAPGRPGMGDSRSIPPRDTRTLLFVGNLPYRVRWQDLKDLFRRAGTVLRADVSLGPDNRSRGYGTVLLGTAEDAGRAIDLFNGYEWQTRVLEVRVDRVGRIGAGSMGVGYETPGMSGSSGAPGMMGMNVTGYTGGGGMYAGPGPSQPQASFQPFPSQPAPLSQYQQPHAQQHQQIYHTSVTGMNIGVGDPLAHQNFILRPTASVPVTQTSTGTGAPGRTLFVGNLPYHVQWQDLKDLFRRVPSNHLLLQPKPLPNTSSSAVGHTTPPSASGVSGEGNINFNSASPSNAGSAAFPEPQLYLPNIPTSMLTFNILRADVALGPDGRSKGFGTVVFSTQDEAERARRVFNGYEFNGRQLKVHYDRMTATSSGSVSTLSGMQMSVGGHASSMNTSGFMPSSSPSTLAQSNAASLAQQMLGYSTSNVSTHLQNRLAGLSLSSSPSASGSLPSSASPANMTRSPVPHLAHQYTLGASPNLDQMQSLQVPGQARGVAAASISSPTSRSRRLSISEQLMHERLEHIQYLNSQQLDDQLQQQSPLQQHQQQLHIRQPNPNRPTHITLPARSFNVDFDPSLGSVEPLPLAGRYGTRGTDSGGSSGDGYESGASRGALGRYEREVQRTRSGSRSLGKEGHYLGETDQGYGHTSDVYERGFESALQANIRKERERRDRDEVIGIGDEERWELQRKLDRDREQELFQVLQGSRRQQQQQFHSQVSREGPFSTSMSSLLTSGLGGGDATTSGHTTSSAPVSHIHSPSTTFLRTSSSGSGSSSHSSSSSSSQPYQHQYPYQQVTGQRFGKMANDAVPSTRSSSAASIYDPLAKLQEGNDLGMGMVESLLYARRLALGGDDTRAGEGADAQASNRVTGSVTDVEIGTIGEGVSSSGASSAAASTRSLPLWVGMTRFVEKPTTLTVQNRVTEDEYEEEDNAQYRSPRKTSRTGSTTSASESSGGFSFGTSVSGSAISSRTGSTSDPSSSTAPQHAAPLSQSQQKRIKSYSHAARNMAGVGAGSDADISEAEGEEEGDGDSAGRRRREAIGGSQAFPNRSTSESAITAAQAHRSKPSRGRNAGLPSSAGATLQTPEKTDRQHPGPIELPPPPPVVAIASSPQAKRDTSTTEQPIGSLLANGLFQQHHPFASGTKSGSGEADHEHYDYAKFDYSGVPTVQAGPVSSVGSGERRGAEPVWDAEQNHISRQQQQKLINQPASITSPHGLPPITPSMPPFTLVTGSPASHYHSRQNRVQHPVSNRRHPANAPGMLSLPPHVFVPGAPGQLSPQQATPPGHLHPLGSPGSPYALGPHHPLLHHHHHHQHQHFHSHSYPHHPLAQSFAEGVTPPPITLLQAGHFSPVGHPMVSQTFAHPMPPHPGVGVGGPPPGAGLAAMSPGAFWGRPRDMSNHMNPYMNPAVGAPVRLLNHEMLQEPQGYFDQLYTNPSGPTYVPGHSPGNGGPRGATDNTEVASNSTKDGGAGQSTIEWEIMKDRSRLENGKDDSQQQGEESPGDPPLGPVPIVSNSSQATNASDVFSPSLSKASTGTVLTNEEGGYLSDAAQEVASQPVHVKGQSSAPACLPQQLATLQRPKTDPGPTG</sequence>
<feature type="compositionally biased region" description="Polar residues" evidence="3">
    <location>
        <begin position="1363"/>
        <end position="1375"/>
    </location>
</feature>
<evidence type="ECO:0000256" key="1">
    <source>
        <dbReference type="ARBA" id="ARBA00022884"/>
    </source>
</evidence>
<feature type="region of interest" description="Disordered" evidence="3">
    <location>
        <begin position="1590"/>
        <end position="1629"/>
    </location>
</feature>
<dbReference type="Gene3D" id="3.30.70.330">
    <property type="match status" value="3"/>
</dbReference>
<dbReference type="STRING" id="230819.A0A5C3KMF1"/>
<evidence type="ECO:0000313" key="6">
    <source>
        <dbReference type="Proteomes" id="UP000307440"/>
    </source>
</evidence>
<feature type="compositionally biased region" description="Low complexity" evidence="3">
    <location>
        <begin position="1022"/>
        <end position="1053"/>
    </location>
</feature>
<feature type="compositionally biased region" description="Low complexity" evidence="3">
    <location>
        <begin position="1601"/>
        <end position="1614"/>
    </location>
</feature>
<evidence type="ECO:0000259" key="4">
    <source>
        <dbReference type="PROSITE" id="PS50102"/>
    </source>
</evidence>
<feature type="domain" description="RRM" evidence="4">
    <location>
        <begin position="544"/>
        <end position="689"/>
    </location>
</feature>
<feature type="region of interest" description="Disordered" evidence="3">
    <location>
        <begin position="1022"/>
        <end position="1107"/>
    </location>
</feature>
<feature type="compositionally biased region" description="Polar residues" evidence="3">
    <location>
        <begin position="1"/>
        <end position="21"/>
    </location>
</feature>
<feature type="compositionally biased region" description="Polar residues" evidence="3">
    <location>
        <begin position="1772"/>
        <end position="1783"/>
    </location>
</feature>
<feature type="region of interest" description="Disordered" evidence="3">
    <location>
        <begin position="712"/>
        <end position="731"/>
    </location>
</feature>
<feature type="compositionally biased region" description="Low complexity" evidence="3">
    <location>
        <begin position="1086"/>
        <end position="1107"/>
    </location>
</feature>
<dbReference type="PANTHER" id="PTHR23003">
    <property type="entry name" value="RNA RECOGNITION MOTIF RRM DOMAIN CONTAINING PROTEIN"/>
    <property type="match status" value="1"/>
</dbReference>
<dbReference type="InterPro" id="IPR012677">
    <property type="entry name" value="Nucleotide-bd_a/b_plait_sf"/>
</dbReference>
<dbReference type="InterPro" id="IPR000504">
    <property type="entry name" value="RRM_dom"/>
</dbReference>
<feature type="domain" description="RRM" evidence="4">
    <location>
        <begin position="347"/>
        <end position="424"/>
    </location>
</feature>
<dbReference type="SMART" id="SM00360">
    <property type="entry name" value="RRM"/>
    <property type="match status" value="2"/>
</dbReference>
<feature type="compositionally biased region" description="Polar residues" evidence="3">
    <location>
        <begin position="1829"/>
        <end position="1853"/>
    </location>
</feature>
<feature type="region of interest" description="Disordered" evidence="3">
    <location>
        <begin position="1873"/>
        <end position="1905"/>
    </location>
</feature>
<dbReference type="FunFam" id="3.30.70.330:FF:000145">
    <property type="entry name" value="Putative RNP domain-containing protein"/>
    <property type="match status" value="1"/>
</dbReference>
<feature type="region of interest" description="Disordered" evidence="3">
    <location>
        <begin position="900"/>
        <end position="968"/>
    </location>
</feature>
<feature type="compositionally biased region" description="Low complexity" evidence="3">
    <location>
        <begin position="286"/>
        <end position="306"/>
    </location>
</feature>
<feature type="compositionally biased region" description="Low complexity" evidence="3">
    <location>
        <begin position="1260"/>
        <end position="1299"/>
    </location>
</feature>
<feature type="compositionally biased region" description="Low complexity" evidence="3">
    <location>
        <begin position="235"/>
        <end position="251"/>
    </location>
</feature>
<feature type="region of interest" description="Disordered" evidence="3">
    <location>
        <begin position="235"/>
        <end position="344"/>
    </location>
</feature>
<keyword evidence="1 2" id="KW-0694">RNA-binding</keyword>
<feature type="region of interest" description="Disordered" evidence="3">
    <location>
        <begin position="1745"/>
        <end position="1853"/>
    </location>
</feature>
<dbReference type="SUPFAM" id="SSF54928">
    <property type="entry name" value="RNA-binding domain, RBD"/>
    <property type="match status" value="2"/>
</dbReference>
<feature type="region of interest" description="Disordered" evidence="3">
    <location>
        <begin position="169"/>
        <end position="212"/>
    </location>
</feature>
<feature type="compositionally biased region" description="Low complexity" evidence="3">
    <location>
        <begin position="760"/>
        <end position="778"/>
    </location>
</feature>
<keyword evidence="6" id="KW-1185">Reference proteome</keyword>
<feature type="compositionally biased region" description="Low complexity" evidence="3">
    <location>
        <begin position="853"/>
        <end position="875"/>
    </location>
</feature>
<dbReference type="Proteomes" id="UP000307440">
    <property type="component" value="Unassembled WGS sequence"/>
</dbReference>